<reference evidence="2" key="1">
    <citation type="journal article" date="2020" name="Stud. Mycol.">
        <title>101 Dothideomycetes genomes: a test case for predicting lifestyles and emergence of pathogens.</title>
        <authorList>
            <person name="Haridas S."/>
            <person name="Albert R."/>
            <person name="Binder M."/>
            <person name="Bloem J."/>
            <person name="Labutti K."/>
            <person name="Salamov A."/>
            <person name="Andreopoulos B."/>
            <person name="Baker S."/>
            <person name="Barry K."/>
            <person name="Bills G."/>
            <person name="Bluhm B."/>
            <person name="Cannon C."/>
            <person name="Castanera R."/>
            <person name="Culley D."/>
            <person name="Daum C."/>
            <person name="Ezra D."/>
            <person name="Gonzalez J."/>
            <person name="Henrissat B."/>
            <person name="Kuo A."/>
            <person name="Liang C."/>
            <person name="Lipzen A."/>
            <person name="Lutzoni F."/>
            <person name="Magnuson J."/>
            <person name="Mondo S."/>
            <person name="Nolan M."/>
            <person name="Ohm R."/>
            <person name="Pangilinan J."/>
            <person name="Park H.-J."/>
            <person name="Ramirez L."/>
            <person name="Alfaro M."/>
            <person name="Sun H."/>
            <person name="Tritt A."/>
            <person name="Yoshinaga Y."/>
            <person name="Zwiers L.-H."/>
            <person name="Turgeon B."/>
            <person name="Goodwin S."/>
            <person name="Spatafora J."/>
            <person name="Crous P."/>
            <person name="Grigoriev I."/>
        </authorList>
    </citation>
    <scope>NUCLEOTIDE SEQUENCE</scope>
    <source>
        <strain evidence="2">CBS 627.86</strain>
    </source>
</reference>
<gene>
    <name evidence="2" type="ORF">BDV96DRAFT_571293</name>
</gene>
<proteinExistence type="predicted"/>
<protein>
    <recommendedName>
        <fullName evidence="1">DUF6604 domain-containing protein</fullName>
    </recommendedName>
</protein>
<feature type="domain" description="DUF6604" evidence="1">
    <location>
        <begin position="1"/>
        <end position="191"/>
    </location>
</feature>
<name>A0A6A5ZEZ5_9PLEO</name>
<dbReference type="EMBL" id="ML977318">
    <property type="protein sequence ID" value="KAF2118040.1"/>
    <property type="molecule type" value="Genomic_DNA"/>
</dbReference>
<evidence type="ECO:0000313" key="2">
    <source>
        <dbReference type="EMBL" id="KAF2118040.1"/>
    </source>
</evidence>
<dbReference type="Pfam" id="PF20253">
    <property type="entry name" value="DUF6604"/>
    <property type="match status" value="1"/>
</dbReference>
<dbReference type="AlphaFoldDB" id="A0A6A5ZEZ5"/>
<dbReference type="InterPro" id="IPR046539">
    <property type="entry name" value="DUF6604"/>
</dbReference>
<dbReference type="Proteomes" id="UP000799770">
    <property type="component" value="Unassembled WGS sequence"/>
</dbReference>
<evidence type="ECO:0000313" key="3">
    <source>
        <dbReference type="Proteomes" id="UP000799770"/>
    </source>
</evidence>
<dbReference type="PANTHER" id="PTHR38795:SF1">
    <property type="entry name" value="DUF6604 DOMAIN-CONTAINING PROTEIN"/>
    <property type="match status" value="1"/>
</dbReference>
<accession>A0A6A5ZEZ5</accession>
<organism evidence="2 3">
    <name type="scientific">Lophiotrema nucula</name>
    <dbReference type="NCBI Taxonomy" id="690887"/>
    <lineage>
        <taxon>Eukaryota</taxon>
        <taxon>Fungi</taxon>
        <taxon>Dikarya</taxon>
        <taxon>Ascomycota</taxon>
        <taxon>Pezizomycotina</taxon>
        <taxon>Dothideomycetes</taxon>
        <taxon>Pleosporomycetidae</taxon>
        <taxon>Pleosporales</taxon>
        <taxon>Lophiotremataceae</taxon>
        <taxon>Lophiotrema</taxon>
    </lineage>
</organism>
<sequence length="721" mass="82325">MAQHVAERSKTAVKIPQYFSVALDRVIMVRSTFAQKLAAARRKIDKKSDARHSFFVDVLDRVRDALKPLLPTPRDVPSSRTTDRKATAQLKNLFESLEVYEPSEEFLNAPDVEIPKSEYTVNREETEDDKLDEAIFAMTMLMGDLARLRAEIAQLWARYEQGIDNADIGATAVAVNTAIELARTYEADIQPLMDAHGGTTKFHKTYFVKVCQDLGIDALQKQQSKDNYNLAAYELAESLFANTMYVIEPFAQEHRLNELPPKTYEGTSGWYDEKVKWSSASNRKKYSQDRSAVTEMLYDLMVIWKTPGEVEDQLCCGLAATVPELKARTPTTINVPIWFCFAVQVYLDALHSVKLEKGWNALKRVRNYIHHAIKGMPETEPHCAVLLKGLDYFRADALALMRPQSYKEFVFIRRNPLWAGLWAHYLRTRFHDQGVRYAATPGFVLYTTQLYHCLRQQPIFDGLWKDLEQLTETQGKSAFFKGAPPTSFDGYTNNYMICMGTSIANFAANKRDNKLKVAEQNRPLLLFMGKTSRKLMPRIVKNGDRRPLTNEYIREILPEQHRQSQNTLLQQLANTIAGEIPELMFDYFAIHNNSREVLVQLKDRFVQIIPDFYQRFVKEDKNIPFTVGYVFCTASGNLKAIGKTAVPSKQLLKAAADVVGQWLTRTNKGNVVERNMESYRNGKIPESERDKTSREEAAQARQMFSADPQIRAAMQALGINL</sequence>
<dbReference type="OrthoDB" id="5238236at2759"/>
<evidence type="ECO:0000259" key="1">
    <source>
        <dbReference type="Pfam" id="PF20253"/>
    </source>
</evidence>
<keyword evidence="3" id="KW-1185">Reference proteome</keyword>
<dbReference type="PANTHER" id="PTHR38795">
    <property type="entry name" value="DUF6604 DOMAIN-CONTAINING PROTEIN"/>
    <property type="match status" value="1"/>
</dbReference>